<dbReference type="AlphaFoldDB" id="A0A8J5ZSB1"/>
<dbReference type="OrthoDB" id="10633073at2759"/>
<evidence type="ECO:0000259" key="2">
    <source>
        <dbReference type="Pfam" id="PF11825"/>
    </source>
</evidence>
<gene>
    <name evidence="3" type="ORF">J0S82_002207</name>
</gene>
<feature type="compositionally biased region" description="Polar residues" evidence="1">
    <location>
        <begin position="26"/>
        <end position="35"/>
    </location>
</feature>
<dbReference type="Pfam" id="PF11825">
    <property type="entry name" value="Nuc_recep-AF1"/>
    <property type="match status" value="1"/>
</dbReference>
<evidence type="ECO:0000313" key="3">
    <source>
        <dbReference type="EMBL" id="KAG8506086.1"/>
    </source>
</evidence>
<feature type="region of interest" description="Disordered" evidence="1">
    <location>
        <begin position="1"/>
        <end position="71"/>
    </location>
</feature>
<evidence type="ECO:0000313" key="4">
    <source>
        <dbReference type="Proteomes" id="UP000700334"/>
    </source>
</evidence>
<comment type="caution">
    <text evidence="3">The sequence shown here is derived from an EMBL/GenBank/DDBJ whole genome shotgun (WGS) entry which is preliminary data.</text>
</comment>
<organism evidence="3 4">
    <name type="scientific">Galemys pyrenaicus</name>
    <name type="common">Iberian desman</name>
    <name type="synonym">Pyrenean desman</name>
    <dbReference type="NCBI Taxonomy" id="202257"/>
    <lineage>
        <taxon>Eukaryota</taxon>
        <taxon>Metazoa</taxon>
        <taxon>Chordata</taxon>
        <taxon>Craniata</taxon>
        <taxon>Vertebrata</taxon>
        <taxon>Euteleostomi</taxon>
        <taxon>Mammalia</taxon>
        <taxon>Eutheria</taxon>
        <taxon>Laurasiatheria</taxon>
        <taxon>Eulipotyphla</taxon>
        <taxon>Talpidae</taxon>
        <taxon>Galemys</taxon>
    </lineage>
</organism>
<sequence length="152" mass="14259">MAAPSLHPSLAPGIGASLGSPGQLHSPISTLSSPINGMGPPFSVISSPVGPHSMSVPPASALGFGTGSPQVSAAARGLVGRAAGVAPVLEPAPQLPLPGPGPAPWTPQAAPAPRPSSVRAAPRGGPGSAQARLVSAAGGLGPAPAGPGPSTV</sequence>
<dbReference type="Proteomes" id="UP000700334">
    <property type="component" value="Unassembled WGS sequence"/>
</dbReference>
<reference evidence="3" key="1">
    <citation type="journal article" date="2021" name="Evol. Appl.">
        <title>The genome of the Pyrenean desman and the effects of bottlenecks and inbreeding on the genomic landscape of an endangered species.</title>
        <authorList>
            <person name="Escoda L."/>
            <person name="Castresana J."/>
        </authorList>
    </citation>
    <scope>NUCLEOTIDE SEQUENCE</scope>
    <source>
        <strain evidence="3">IBE-C5619</strain>
    </source>
</reference>
<proteinExistence type="predicted"/>
<feature type="compositionally biased region" description="Pro residues" evidence="1">
    <location>
        <begin position="93"/>
        <end position="114"/>
    </location>
</feature>
<evidence type="ECO:0000256" key="1">
    <source>
        <dbReference type="SAM" id="MobiDB-lite"/>
    </source>
</evidence>
<name>A0A8J5ZSB1_GALPY</name>
<keyword evidence="3" id="KW-0675">Receptor</keyword>
<feature type="region of interest" description="Disordered" evidence="1">
    <location>
        <begin position="90"/>
        <end position="152"/>
    </location>
</feature>
<protein>
    <submittedName>
        <fullName evidence="3">Retinoic acid receptor RXR-alpha</fullName>
    </submittedName>
</protein>
<dbReference type="EMBL" id="JAGFMF010012188">
    <property type="protein sequence ID" value="KAG8506086.1"/>
    <property type="molecule type" value="Genomic_DNA"/>
</dbReference>
<dbReference type="InterPro" id="IPR021780">
    <property type="entry name" value="Nuc_recep-AF1"/>
</dbReference>
<feature type="domain" description="Nuclear/hormone receptor activator site AF-1" evidence="2">
    <location>
        <begin position="1"/>
        <end position="72"/>
    </location>
</feature>
<keyword evidence="4" id="KW-1185">Reference proteome</keyword>
<accession>A0A8J5ZSB1</accession>